<evidence type="ECO:0000256" key="2">
    <source>
        <dbReference type="ARBA" id="ARBA00005023"/>
    </source>
</evidence>
<keyword evidence="5" id="KW-0378">Hydrolase</keyword>
<dbReference type="Gene3D" id="3.50.30.50">
    <property type="entry name" value="Putative cyclase"/>
    <property type="match status" value="1"/>
</dbReference>
<protein>
    <submittedName>
        <fullName evidence="8">Cyclase</fullName>
    </submittedName>
</protein>
<reference evidence="8" key="2">
    <citation type="submission" date="2022-09" db="EMBL/GenBank/DDBJ databases">
        <authorList>
            <person name="Sun Q."/>
            <person name="Ohkuma M."/>
        </authorList>
    </citation>
    <scope>NUCLEOTIDE SEQUENCE</scope>
    <source>
        <strain evidence="8">JCM 13583</strain>
    </source>
</reference>
<evidence type="ECO:0000256" key="1">
    <source>
        <dbReference type="ARBA" id="ARBA00001947"/>
    </source>
</evidence>
<evidence type="ECO:0000256" key="6">
    <source>
        <dbReference type="ARBA" id="ARBA00022833"/>
    </source>
</evidence>
<accession>A0AA37BR80</accession>
<proteinExistence type="predicted"/>
<reference evidence="8" key="1">
    <citation type="journal article" date="2014" name="Int. J. Syst. Evol. Microbiol.">
        <title>Complete genome sequence of Corynebacterium casei LMG S-19264T (=DSM 44701T), isolated from a smear-ripened cheese.</title>
        <authorList>
            <consortium name="US DOE Joint Genome Institute (JGI-PGF)"/>
            <person name="Walter F."/>
            <person name="Albersmeier A."/>
            <person name="Kalinowski J."/>
            <person name="Ruckert C."/>
        </authorList>
    </citation>
    <scope>NUCLEOTIDE SEQUENCE</scope>
    <source>
        <strain evidence="8">JCM 13583</strain>
    </source>
</reference>
<dbReference type="InterPro" id="IPR037175">
    <property type="entry name" value="KFase_sf"/>
</dbReference>
<dbReference type="GO" id="GO:0046872">
    <property type="term" value="F:metal ion binding"/>
    <property type="evidence" value="ECO:0007669"/>
    <property type="project" value="UniProtKB-KW"/>
</dbReference>
<dbReference type="Proteomes" id="UP000632195">
    <property type="component" value="Unassembled WGS sequence"/>
</dbReference>
<keyword evidence="9" id="KW-1185">Reference proteome</keyword>
<dbReference type="InterPro" id="IPR007325">
    <property type="entry name" value="KFase/CYL"/>
</dbReference>
<dbReference type="FunFam" id="3.50.30.50:FF:000001">
    <property type="entry name" value="Kynurenine formamidase"/>
    <property type="match status" value="1"/>
</dbReference>
<evidence type="ECO:0000256" key="4">
    <source>
        <dbReference type="ARBA" id="ARBA00022723"/>
    </source>
</evidence>
<keyword evidence="6" id="KW-0862">Zinc</keyword>
<dbReference type="EMBL" id="BMNY01000001">
    <property type="protein sequence ID" value="GGM69809.1"/>
    <property type="molecule type" value="Genomic_DNA"/>
</dbReference>
<gene>
    <name evidence="8" type="ORF">GCM10007108_04880</name>
</gene>
<dbReference type="SUPFAM" id="SSF102198">
    <property type="entry name" value="Putative cyclase"/>
    <property type="match status" value="1"/>
</dbReference>
<organism evidence="8 9">
    <name type="scientific">Thermogymnomonas acidicola</name>
    <dbReference type="NCBI Taxonomy" id="399579"/>
    <lineage>
        <taxon>Archaea</taxon>
        <taxon>Methanobacteriati</taxon>
        <taxon>Thermoplasmatota</taxon>
        <taxon>Thermoplasmata</taxon>
        <taxon>Thermoplasmatales</taxon>
        <taxon>Thermogymnomonas</taxon>
    </lineage>
</organism>
<comment type="subunit">
    <text evidence="3">Homodimer.</text>
</comment>
<comment type="pathway">
    <text evidence="2">Amino-acid degradation.</text>
</comment>
<evidence type="ECO:0000256" key="7">
    <source>
        <dbReference type="ARBA" id="ARBA00023079"/>
    </source>
</evidence>
<dbReference type="GO" id="GO:0004061">
    <property type="term" value="F:arylformamidase activity"/>
    <property type="evidence" value="ECO:0007669"/>
    <property type="project" value="InterPro"/>
</dbReference>
<comment type="cofactor">
    <cofactor evidence="1">
        <name>Zn(2+)</name>
        <dbReference type="ChEBI" id="CHEBI:29105"/>
    </cofactor>
</comment>
<dbReference type="RefSeq" id="WP_188680004.1">
    <property type="nucleotide sequence ID" value="NZ_BMNY01000001.1"/>
</dbReference>
<dbReference type="Pfam" id="PF04199">
    <property type="entry name" value="Cyclase"/>
    <property type="match status" value="1"/>
</dbReference>
<keyword evidence="4" id="KW-0479">Metal-binding</keyword>
<dbReference type="GO" id="GO:0019441">
    <property type="term" value="P:L-tryptophan catabolic process to kynurenine"/>
    <property type="evidence" value="ECO:0007669"/>
    <property type="project" value="InterPro"/>
</dbReference>
<dbReference type="PANTHER" id="PTHR31118:SF12">
    <property type="entry name" value="CYCLASE-LIKE PROTEIN 2"/>
    <property type="match status" value="1"/>
</dbReference>
<evidence type="ECO:0000313" key="8">
    <source>
        <dbReference type="EMBL" id="GGM69809.1"/>
    </source>
</evidence>
<evidence type="ECO:0000313" key="9">
    <source>
        <dbReference type="Proteomes" id="UP000632195"/>
    </source>
</evidence>
<dbReference type="PANTHER" id="PTHR31118">
    <property type="entry name" value="CYCLASE-LIKE PROTEIN 2"/>
    <property type="match status" value="1"/>
</dbReference>
<evidence type="ECO:0000256" key="3">
    <source>
        <dbReference type="ARBA" id="ARBA00011738"/>
    </source>
</evidence>
<comment type="caution">
    <text evidence="8">The sequence shown here is derived from an EMBL/GenBank/DDBJ whole genome shotgun (WGS) entry which is preliminary data.</text>
</comment>
<dbReference type="AlphaFoldDB" id="A0AA37BR80"/>
<keyword evidence="7" id="KW-0823">Tryptophan catabolism</keyword>
<name>A0AA37BR80_9ARCH</name>
<evidence type="ECO:0000256" key="5">
    <source>
        <dbReference type="ARBA" id="ARBA00022801"/>
    </source>
</evidence>
<sequence>MIDISLPLRNGLITYPGDAAYEEYQYKTHEKDHVHIMRVLMETHSGTHFDAPYHMIRDGKRANEIPLDKFIGPVTVVQVDKDRIGPEDIPDVHRERIIFKTPNSEKYGRFDTSFTYLTPEGARKLASRRVRLVGIDYLSIERFGSPEPLAHRELLSRDIVILEGLYLKDVEPGDYELICLPLSMYEDGAPCRAVLRELDG</sequence>